<dbReference type="AlphaFoldDB" id="A0A0V1GUT3"/>
<reference evidence="1 2" key="1">
    <citation type="submission" date="2015-01" db="EMBL/GenBank/DDBJ databases">
        <title>Evolution of Trichinella species and genotypes.</title>
        <authorList>
            <person name="Korhonen P.K."/>
            <person name="Edoardo P."/>
            <person name="Giuseppe L.R."/>
            <person name="Gasser R.B."/>
        </authorList>
    </citation>
    <scope>NUCLEOTIDE SEQUENCE [LARGE SCALE GENOMIC DNA]</scope>
    <source>
        <strain evidence="1">ISS1029</strain>
    </source>
</reference>
<protein>
    <submittedName>
        <fullName evidence="1">Uncharacterized protein</fullName>
    </submittedName>
</protein>
<evidence type="ECO:0000313" key="1">
    <source>
        <dbReference type="EMBL" id="KRZ02017.1"/>
    </source>
</evidence>
<organism evidence="1 2">
    <name type="scientific">Trichinella zimbabwensis</name>
    <dbReference type="NCBI Taxonomy" id="268475"/>
    <lineage>
        <taxon>Eukaryota</taxon>
        <taxon>Metazoa</taxon>
        <taxon>Ecdysozoa</taxon>
        <taxon>Nematoda</taxon>
        <taxon>Enoplea</taxon>
        <taxon>Dorylaimia</taxon>
        <taxon>Trichinellida</taxon>
        <taxon>Trichinellidae</taxon>
        <taxon>Trichinella</taxon>
    </lineage>
</organism>
<gene>
    <name evidence="1" type="ORF">T11_11805</name>
</gene>
<sequence>MNAVEKLRSPAQGRETQKIAAFLHSTVEVVCGFYQKQHTVSECSILRQASPSGSPHIGSASPA</sequence>
<proteinExistence type="predicted"/>
<comment type="caution">
    <text evidence="1">The sequence shown here is derived from an EMBL/GenBank/DDBJ whole genome shotgun (WGS) entry which is preliminary data.</text>
</comment>
<dbReference type="OrthoDB" id="5928575at2759"/>
<dbReference type="EMBL" id="JYDP01000247">
    <property type="protein sequence ID" value="KRZ02017.1"/>
    <property type="molecule type" value="Genomic_DNA"/>
</dbReference>
<evidence type="ECO:0000313" key="2">
    <source>
        <dbReference type="Proteomes" id="UP000055024"/>
    </source>
</evidence>
<dbReference type="Proteomes" id="UP000055024">
    <property type="component" value="Unassembled WGS sequence"/>
</dbReference>
<name>A0A0V1GUT3_9BILA</name>
<keyword evidence="2" id="KW-1185">Reference proteome</keyword>
<accession>A0A0V1GUT3</accession>